<dbReference type="PROSITE" id="PS50125">
    <property type="entry name" value="GUANYLATE_CYCLASE_2"/>
    <property type="match status" value="1"/>
</dbReference>
<reference evidence="7" key="1">
    <citation type="journal article" date="2012" name="Nature">
        <title>The oyster genome reveals stress adaptation and complexity of shell formation.</title>
        <authorList>
            <person name="Zhang G."/>
            <person name="Fang X."/>
            <person name="Guo X."/>
            <person name="Li L."/>
            <person name="Luo R."/>
            <person name="Xu F."/>
            <person name="Yang P."/>
            <person name="Zhang L."/>
            <person name="Wang X."/>
            <person name="Qi H."/>
            <person name="Xiong Z."/>
            <person name="Que H."/>
            <person name="Xie Y."/>
            <person name="Holland P.W."/>
            <person name="Paps J."/>
            <person name="Zhu Y."/>
            <person name="Wu F."/>
            <person name="Chen Y."/>
            <person name="Wang J."/>
            <person name="Peng C."/>
            <person name="Meng J."/>
            <person name="Yang L."/>
            <person name="Liu J."/>
            <person name="Wen B."/>
            <person name="Zhang N."/>
            <person name="Huang Z."/>
            <person name="Zhu Q."/>
            <person name="Feng Y."/>
            <person name="Mount A."/>
            <person name="Hedgecock D."/>
            <person name="Xu Z."/>
            <person name="Liu Y."/>
            <person name="Domazet-Loso T."/>
            <person name="Du Y."/>
            <person name="Sun X."/>
            <person name="Zhang S."/>
            <person name="Liu B."/>
            <person name="Cheng P."/>
            <person name="Jiang X."/>
            <person name="Li J."/>
            <person name="Fan D."/>
            <person name="Wang W."/>
            <person name="Fu W."/>
            <person name="Wang T."/>
            <person name="Wang B."/>
            <person name="Zhang J."/>
            <person name="Peng Z."/>
            <person name="Li Y."/>
            <person name="Li N."/>
            <person name="Wang J."/>
            <person name="Chen M."/>
            <person name="He Y."/>
            <person name="Tan F."/>
            <person name="Song X."/>
            <person name="Zheng Q."/>
            <person name="Huang R."/>
            <person name="Yang H."/>
            <person name="Du X."/>
            <person name="Chen L."/>
            <person name="Yang M."/>
            <person name="Gaffney P.M."/>
            <person name="Wang S."/>
            <person name="Luo L."/>
            <person name="She Z."/>
            <person name="Ming Y."/>
            <person name="Huang W."/>
            <person name="Zhang S."/>
            <person name="Huang B."/>
            <person name="Zhang Y."/>
            <person name="Qu T."/>
            <person name="Ni P."/>
            <person name="Miao G."/>
            <person name="Wang J."/>
            <person name="Wang Q."/>
            <person name="Steinberg C.E."/>
            <person name="Wang H."/>
            <person name="Li N."/>
            <person name="Qian L."/>
            <person name="Zhang G."/>
            <person name="Li Y."/>
            <person name="Yang H."/>
            <person name="Liu X."/>
            <person name="Wang J."/>
            <person name="Yin Y."/>
            <person name="Wang J."/>
        </authorList>
    </citation>
    <scope>NUCLEOTIDE SEQUENCE [LARGE SCALE GENOMIC DNA]</scope>
    <source>
        <strain evidence="7">05x7-T-G4-1.051#20</strain>
    </source>
</reference>
<dbReference type="EMBL" id="JH816843">
    <property type="protein sequence ID" value="EKC29975.1"/>
    <property type="molecule type" value="Genomic_DNA"/>
</dbReference>
<dbReference type="Gene3D" id="1.10.510.10">
    <property type="entry name" value="Transferase(Phosphotransferase) domain 1"/>
    <property type="match status" value="1"/>
</dbReference>
<dbReference type="PANTHER" id="PTHR11920">
    <property type="entry name" value="GUANYLYL CYCLASE"/>
    <property type="match status" value="1"/>
</dbReference>
<evidence type="ECO:0000256" key="2">
    <source>
        <dbReference type="ARBA" id="ARBA00022692"/>
    </source>
</evidence>
<keyword evidence="3" id="KW-0547">Nucleotide-binding</keyword>
<dbReference type="SUPFAM" id="SSF55073">
    <property type="entry name" value="Nucleotide cyclase"/>
    <property type="match status" value="1"/>
</dbReference>
<dbReference type="Gene3D" id="3.40.50.2300">
    <property type="match status" value="1"/>
</dbReference>
<dbReference type="SUPFAM" id="SSF53822">
    <property type="entry name" value="Periplasmic binding protein-like I"/>
    <property type="match status" value="1"/>
</dbReference>
<evidence type="ECO:0000313" key="7">
    <source>
        <dbReference type="EMBL" id="EKC29975.1"/>
    </source>
</evidence>
<dbReference type="Pfam" id="PF00211">
    <property type="entry name" value="Guanylate_cyc"/>
    <property type="match status" value="1"/>
</dbReference>
<accession>K1QMB1</accession>
<dbReference type="HOGENOM" id="CLU_430384_0_0_1"/>
<dbReference type="Gene3D" id="6.10.250.780">
    <property type="match status" value="1"/>
</dbReference>
<dbReference type="Gene3D" id="3.30.70.1230">
    <property type="entry name" value="Nucleotide cyclase"/>
    <property type="match status" value="1"/>
</dbReference>
<evidence type="ECO:0000256" key="1">
    <source>
        <dbReference type="ARBA" id="ARBA00004167"/>
    </source>
</evidence>
<evidence type="ECO:0000256" key="5">
    <source>
        <dbReference type="ARBA" id="ARBA00023136"/>
    </source>
</evidence>
<dbReference type="Pfam" id="PF01094">
    <property type="entry name" value="ANF_receptor"/>
    <property type="match status" value="1"/>
</dbReference>
<name>K1QMB1_MAGGI</name>
<dbReference type="AlphaFoldDB" id="K1QMB1"/>
<dbReference type="InterPro" id="IPR029787">
    <property type="entry name" value="Nucleotide_cyclase"/>
</dbReference>
<dbReference type="GO" id="GO:0004383">
    <property type="term" value="F:guanylate cyclase activity"/>
    <property type="evidence" value="ECO:0007669"/>
    <property type="project" value="TreeGrafter"/>
</dbReference>
<protein>
    <submittedName>
        <fullName evidence="7">Atrial natriuretic peptide receptor A</fullName>
    </submittedName>
</protein>
<sequence>MTIGVFMTDTSLPFGIHQSGPAVELGLRKLKDFVGEAMDVEIIQYVSPHGMECDPTKTGLFGKTAAEMYHLKNVTAIIGPTCSLSAEFIGRMAAEWNMPIFGSSGSSGAFENKRVFRTLTKMAFDYNELSVFYLNVFSHFNWTDFTVMYEGNATRVSPTVNLHNTGLAETFHRKILAAGLKSTLLEFSSQTEHGYQDALEEANKTSRIFLVVSDSVALRGMMLKASSMGMTEGDYAFFVFFFYNGYVNGRITWNMGDQDDQTVRKAFESVFLIGLYQSETKEYKEFAMEIKRKSFEEYNMDIFDQDPVGYGGSSLAFHLSNSNTIHWPNDKGPPINKPRCGFTGADCYVIEGPLKSKSEEMSLKTMAVDQKVASYQGSKVYLQKFNKRQRPSCRSFYMELSQAMDYLHSSNVQFHGHLHSRNCVIDSRFVLKVTNFGLQSLKDHHIDLHSEKIVMKVEIVDDVQFRPRLNMVGIDTDVVGLMKYCWEEDPNCRPTFQFLRKESRKLQWDKSGEKLLDNLLSRMEEYANNLEDLVEDRTQSLIIEKKKSDELLYQVLPRSVADKLKTGCTVEPEAYTCVTIYFSDIVGFTSLSSQSTPMQVIDLLNDLYICFDKIIEHFDVYKGKGMMRTYWLSRQA</sequence>
<dbReference type="Pfam" id="PF07714">
    <property type="entry name" value="PK_Tyr_Ser-Thr"/>
    <property type="match status" value="1"/>
</dbReference>
<keyword evidence="7" id="KW-0675">Receptor</keyword>
<keyword evidence="5" id="KW-0472">Membrane</keyword>
<dbReference type="GO" id="GO:0005886">
    <property type="term" value="C:plasma membrane"/>
    <property type="evidence" value="ECO:0007669"/>
    <property type="project" value="TreeGrafter"/>
</dbReference>
<dbReference type="InterPro" id="IPR028082">
    <property type="entry name" value="Peripla_BP_I"/>
</dbReference>
<dbReference type="GO" id="GO:0035556">
    <property type="term" value="P:intracellular signal transduction"/>
    <property type="evidence" value="ECO:0007669"/>
    <property type="project" value="InterPro"/>
</dbReference>
<dbReference type="CDD" id="cd06352">
    <property type="entry name" value="PBP1_NPR_GC-like"/>
    <property type="match status" value="1"/>
</dbReference>
<dbReference type="InParanoid" id="K1QMB1"/>
<dbReference type="GO" id="GO:0004016">
    <property type="term" value="F:adenylate cyclase activity"/>
    <property type="evidence" value="ECO:0007669"/>
    <property type="project" value="TreeGrafter"/>
</dbReference>
<dbReference type="GO" id="GO:0007168">
    <property type="term" value="P:receptor guanylyl cyclase signaling pathway"/>
    <property type="evidence" value="ECO:0007669"/>
    <property type="project" value="TreeGrafter"/>
</dbReference>
<keyword evidence="6" id="KW-0456">Lyase</keyword>
<dbReference type="SMART" id="SM00044">
    <property type="entry name" value="CYCc"/>
    <property type="match status" value="1"/>
</dbReference>
<proteinExistence type="predicted"/>
<comment type="subcellular location">
    <subcellularLocation>
        <location evidence="1">Membrane</location>
        <topology evidence="1">Single-pass membrane protein</topology>
    </subcellularLocation>
</comment>
<dbReference type="PANTHER" id="PTHR11920:SF494">
    <property type="entry name" value="ATRIAL NATRIURETIC PEPTIDE RECEPTOR 2"/>
    <property type="match status" value="1"/>
</dbReference>
<dbReference type="InterPro" id="IPR011009">
    <property type="entry name" value="Kinase-like_dom_sf"/>
</dbReference>
<dbReference type="CDD" id="cd07302">
    <property type="entry name" value="CHD"/>
    <property type="match status" value="1"/>
</dbReference>
<dbReference type="InterPro" id="IPR050401">
    <property type="entry name" value="Cyclic_nucleotide_synthase"/>
</dbReference>
<dbReference type="InterPro" id="IPR001828">
    <property type="entry name" value="ANF_lig-bd_rcpt"/>
</dbReference>
<evidence type="ECO:0000256" key="3">
    <source>
        <dbReference type="ARBA" id="ARBA00022741"/>
    </source>
</evidence>
<evidence type="ECO:0000256" key="6">
    <source>
        <dbReference type="ARBA" id="ARBA00023239"/>
    </source>
</evidence>
<dbReference type="InterPro" id="IPR001245">
    <property type="entry name" value="Ser-Thr/Tyr_kinase_cat_dom"/>
</dbReference>
<dbReference type="GO" id="GO:0000166">
    <property type="term" value="F:nucleotide binding"/>
    <property type="evidence" value="ECO:0007669"/>
    <property type="project" value="UniProtKB-KW"/>
</dbReference>
<dbReference type="InterPro" id="IPR001054">
    <property type="entry name" value="A/G_cyclase"/>
</dbReference>
<keyword evidence="2" id="KW-0812">Transmembrane</keyword>
<evidence type="ECO:0000256" key="4">
    <source>
        <dbReference type="ARBA" id="ARBA00022989"/>
    </source>
</evidence>
<dbReference type="GO" id="GO:0004672">
    <property type="term" value="F:protein kinase activity"/>
    <property type="evidence" value="ECO:0007669"/>
    <property type="project" value="InterPro"/>
</dbReference>
<keyword evidence="4" id="KW-1133">Transmembrane helix</keyword>
<dbReference type="GO" id="GO:0001653">
    <property type="term" value="F:peptide receptor activity"/>
    <property type="evidence" value="ECO:0007669"/>
    <property type="project" value="TreeGrafter"/>
</dbReference>
<dbReference type="SUPFAM" id="SSF56112">
    <property type="entry name" value="Protein kinase-like (PK-like)"/>
    <property type="match status" value="1"/>
</dbReference>
<gene>
    <name evidence="7" type="ORF">CGI_10023313</name>
</gene>
<organism evidence="7">
    <name type="scientific">Magallana gigas</name>
    <name type="common">Pacific oyster</name>
    <name type="synonym">Crassostrea gigas</name>
    <dbReference type="NCBI Taxonomy" id="29159"/>
    <lineage>
        <taxon>Eukaryota</taxon>
        <taxon>Metazoa</taxon>
        <taxon>Spiralia</taxon>
        <taxon>Lophotrochozoa</taxon>
        <taxon>Mollusca</taxon>
        <taxon>Bivalvia</taxon>
        <taxon>Autobranchia</taxon>
        <taxon>Pteriomorphia</taxon>
        <taxon>Ostreida</taxon>
        <taxon>Ostreoidea</taxon>
        <taxon>Ostreidae</taxon>
        <taxon>Magallana</taxon>
    </lineage>
</organism>